<reference evidence="2" key="1">
    <citation type="submission" date="2017-02" db="UniProtKB">
        <authorList>
            <consortium name="WormBaseParasite"/>
        </authorList>
    </citation>
    <scope>IDENTIFICATION</scope>
</reference>
<dbReference type="WBParaSite" id="SMUV_0000862001-mRNA-1">
    <property type="protein sequence ID" value="SMUV_0000862001-mRNA-1"/>
    <property type="gene ID" value="SMUV_0000862001"/>
</dbReference>
<dbReference type="Proteomes" id="UP000046393">
    <property type="component" value="Unplaced"/>
</dbReference>
<proteinExistence type="predicted"/>
<evidence type="ECO:0000313" key="2">
    <source>
        <dbReference type="WBParaSite" id="SMUV_0000862001-mRNA-1"/>
    </source>
</evidence>
<name>A0A0N5AUS7_9BILA</name>
<protein>
    <submittedName>
        <fullName evidence="2">DDE_Tnp_1_7 domain-containing protein</fullName>
    </submittedName>
</protein>
<organism evidence="1 2">
    <name type="scientific">Syphacia muris</name>
    <dbReference type="NCBI Taxonomy" id="451379"/>
    <lineage>
        <taxon>Eukaryota</taxon>
        <taxon>Metazoa</taxon>
        <taxon>Ecdysozoa</taxon>
        <taxon>Nematoda</taxon>
        <taxon>Chromadorea</taxon>
        <taxon>Rhabditida</taxon>
        <taxon>Spirurina</taxon>
        <taxon>Oxyuridomorpha</taxon>
        <taxon>Oxyuroidea</taxon>
        <taxon>Oxyuridae</taxon>
        <taxon>Syphacia</taxon>
    </lineage>
</organism>
<accession>A0A0N5AUS7</accession>
<keyword evidence="1" id="KW-1185">Reference proteome</keyword>
<sequence>MRSAEERQLRAVYDWRWSLNGKEFLQTVTVMTEKKLDSDGTEVQKASTTPIISLIIVILCAVQKKYQKPAARAEAVAQYLTLD</sequence>
<dbReference type="AlphaFoldDB" id="A0A0N5AUS7"/>
<evidence type="ECO:0000313" key="1">
    <source>
        <dbReference type="Proteomes" id="UP000046393"/>
    </source>
</evidence>